<comment type="similarity">
    <text evidence="6">Belongs to the RbsD / FucU family. RbsD subfamily.</text>
</comment>
<dbReference type="GO" id="GO:0016872">
    <property type="term" value="F:intramolecular lyase activity"/>
    <property type="evidence" value="ECO:0007669"/>
    <property type="project" value="UniProtKB-UniRule"/>
</dbReference>
<dbReference type="EMBL" id="QWKU01000001">
    <property type="protein sequence ID" value="RID94876.1"/>
    <property type="molecule type" value="Genomic_DNA"/>
</dbReference>
<dbReference type="PANTHER" id="PTHR37831">
    <property type="entry name" value="D-RIBOSE PYRANASE"/>
    <property type="match status" value="1"/>
</dbReference>
<comment type="pathway">
    <text evidence="6">Carbohydrate metabolism; D-ribose degradation; D-ribose 5-phosphate from beta-D-ribopyranose: step 1/2.</text>
</comment>
<comment type="subcellular location">
    <subcellularLocation>
        <location evidence="6">Cytoplasm</location>
    </subcellularLocation>
</comment>
<dbReference type="Proteomes" id="UP000266262">
    <property type="component" value="Unassembled WGS sequence"/>
</dbReference>
<name>A0A1B3WE44_9FIRM</name>
<evidence type="ECO:0000256" key="1">
    <source>
        <dbReference type="ARBA" id="ARBA00000223"/>
    </source>
</evidence>
<feature type="binding site" evidence="6">
    <location>
        <begin position="123"/>
        <end position="125"/>
    </location>
    <ligand>
        <name>substrate</name>
    </ligand>
</feature>
<evidence type="ECO:0000313" key="9">
    <source>
        <dbReference type="Proteomes" id="UP000094757"/>
    </source>
</evidence>
<keyword evidence="5 6" id="KW-0119">Carbohydrate metabolism</keyword>
<dbReference type="GO" id="GO:0048029">
    <property type="term" value="F:monosaccharide binding"/>
    <property type="evidence" value="ECO:0007669"/>
    <property type="project" value="InterPro"/>
</dbReference>
<organism evidence="7 9">
    <name type="scientific">Dialister pneumosintes</name>
    <dbReference type="NCBI Taxonomy" id="39950"/>
    <lineage>
        <taxon>Bacteria</taxon>
        <taxon>Bacillati</taxon>
        <taxon>Bacillota</taxon>
        <taxon>Negativicutes</taxon>
        <taxon>Veillonellales</taxon>
        <taxon>Veillonellaceae</taxon>
        <taxon>Dialister</taxon>
    </lineage>
</organism>
<dbReference type="EMBL" id="CP017037">
    <property type="protein sequence ID" value="AOH39230.1"/>
    <property type="molecule type" value="Genomic_DNA"/>
</dbReference>
<evidence type="ECO:0000256" key="3">
    <source>
        <dbReference type="ARBA" id="ARBA00022490"/>
    </source>
</evidence>
<dbReference type="PANTHER" id="PTHR37831:SF1">
    <property type="entry name" value="D-RIBOSE PYRANASE"/>
    <property type="match status" value="1"/>
</dbReference>
<dbReference type="InterPro" id="IPR023750">
    <property type="entry name" value="RbsD-like_sf"/>
</dbReference>
<keyword evidence="4 6" id="KW-0413">Isomerase</keyword>
<dbReference type="GO" id="GO:0005829">
    <property type="term" value="C:cytosol"/>
    <property type="evidence" value="ECO:0007669"/>
    <property type="project" value="TreeGrafter"/>
</dbReference>
<feature type="binding site" evidence="6">
    <location>
        <position position="101"/>
    </location>
    <ligand>
        <name>substrate</name>
    </ligand>
</feature>
<dbReference type="HAMAP" id="MF_01661">
    <property type="entry name" value="D_rib_pyranase"/>
    <property type="match status" value="1"/>
</dbReference>
<evidence type="ECO:0000313" key="7">
    <source>
        <dbReference type="EMBL" id="AOH39230.1"/>
    </source>
</evidence>
<keyword evidence="3 6" id="KW-0963">Cytoplasm</keyword>
<gene>
    <name evidence="6" type="primary">rbsD</name>
    <name evidence="7" type="ORF">BCB69_04185</name>
    <name evidence="8" type="ORF">DX915_05225</name>
</gene>
<feature type="binding site" evidence="6">
    <location>
        <position position="28"/>
    </location>
    <ligand>
        <name>substrate</name>
    </ligand>
</feature>
<evidence type="ECO:0000313" key="10">
    <source>
        <dbReference type="Proteomes" id="UP000266262"/>
    </source>
</evidence>
<sequence>MQKIGILNSHIAKVLSDLGHTDQITIGDCGLPVPDNVLKIDLALTLGKPEFIEVVKEVAKYMQVERIYVAKEMEIQNPTQWKALHSVFPVTEVEWVVLSEHEEFKKMTKQSKAIIRTGEITPFSNVIFESGVIF</sequence>
<comment type="subunit">
    <text evidence="6">Homodecamer.</text>
</comment>
<evidence type="ECO:0000256" key="6">
    <source>
        <dbReference type="HAMAP-Rule" id="MF_01661"/>
    </source>
</evidence>
<comment type="catalytic activity">
    <reaction evidence="1 6">
        <text>beta-D-ribopyranose = beta-D-ribofuranose</text>
        <dbReference type="Rhea" id="RHEA:25432"/>
        <dbReference type="ChEBI" id="CHEBI:27476"/>
        <dbReference type="ChEBI" id="CHEBI:47002"/>
        <dbReference type="EC" id="5.4.99.62"/>
    </reaction>
</comment>
<keyword evidence="10" id="KW-1185">Reference proteome</keyword>
<evidence type="ECO:0000313" key="8">
    <source>
        <dbReference type="EMBL" id="RID94876.1"/>
    </source>
</evidence>
<dbReference type="NCBIfam" id="NF008761">
    <property type="entry name" value="PRK11797.1"/>
    <property type="match status" value="1"/>
</dbReference>
<dbReference type="Proteomes" id="UP000094757">
    <property type="component" value="Chromosome"/>
</dbReference>
<proteinExistence type="inferred from homology"/>
<dbReference type="GO" id="GO:0062193">
    <property type="term" value="F:D-ribose pyranase activity"/>
    <property type="evidence" value="ECO:0007669"/>
    <property type="project" value="UniProtKB-EC"/>
</dbReference>
<dbReference type="InterPro" id="IPR007721">
    <property type="entry name" value="RbsD_FucU"/>
</dbReference>
<dbReference type="Gene3D" id="3.40.1650.10">
    <property type="entry name" value="RbsD-like domain"/>
    <property type="match status" value="1"/>
</dbReference>
<comment type="function">
    <text evidence="6">Catalyzes the interconversion of beta-pyran and beta-furan forms of D-ribose.</text>
</comment>
<dbReference type="STRING" id="39950.BCB69_04185"/>
<dbReference type="RefSeq" id="WP_022513854.1">
    <property type="nucleotide sequence ID" value="NZ_CP017037.1"/>
</dbReference>
<reference evidence="9" key="1">
    <citation type="submission" date="2016-08" db="EMBL/GenBank/DDBJ databases">
        <authorList>
            <person name="Holder M.E."/>
            <person name="Ajami N.J."/>
            <person name="Petrosino J.F."/>
        </authorList>
    </citation>
    <scope>NUCLEOTIDE SEQUENCE [LARGE SCALE GENOMIC DNA]</scope>
    <source>
        <strain evidence="9">F0677</strain>
    </source>
</reference>
<feature type="active site" description="Proton donor" evidence="6">
    <location>
        <position position="20"/>
    </location>
</feature>
<dbReference type="Pfam" id="PF05025">
    <property type="entry name" value="RbsD_FucU"/>
    <property type="match status" value="1"/>
</dbReference>
<accession>A0A1B3WE44</accession>
<protein>
    <recommendedName>
        <fullName evidence="2 6">D-ribose pyranase</fullName>
        <ecNumber evidence="2 6">5.4.99.62</ecNumber>
    </recommendedName>
</protein>
<dbReference type="KEGG" id="dpn:BCB69_04185"/>
<dbReference type="GO" id="GO:0019303">
    <property type="term" value="P:D-ribose catabolic process"/>
    <property type="evidence" value="ECO:0007669"/>
    <property type="project" value="UniProtKB-UniRule"/>
</dbReference>
<evidence type="ECO:0000256" key="2">
    <source>
        <dbReference type="ARBA" id="ARBA00012862"/>
    </source>
</evidence>
<dbReference type="UniPathway" id="UPA00916">
    <property type="reaction ID" value="UER00888"/>
</dbReference>
<reference evidence="8 10" key="3">
    <citation type="submission" date="2018-08" db="EMBL/GenBank/DDBJ databases">
        <title>Draft genome sequence of Dialister pneumosintes KCOM 1685.</title>
        <authorList>
            <person name="Kook J.-K."/>
            <person name="Park S.-N."/>
            <person name="Lim Y.K."/>
        </authorList>
    </citation>
    <scope>NUCLEOTIDE SEQUENCE [LARGE SCALE GENOMIC DNA]</scope>
    <source>
        <strain evidence="8 10">KCOM 1685</strain>
    </source>
</reference>
<dbReference type="SUPFAM" id="SSF102546">
    <property type="entry name" value="RbsD-like"/>
    <property type="match status" value="1"/>
</dbReference>
<evidence type="ECO:0000256" key="4">
    <source>
        <dbReference type="ARBA" id="ARBA00023235"/>
    </source>
</evidence>
<dbReference type="OrthoDB" id="9805009at2"/>
<dbReference type="AlphaFoldDB" id="A0A1B3WE44"/>
<dbReference type="EC" id="5.4.99.62" evidence="2 6"/>
<dbReference type="InterPro" id="IPR023064">
    <property type="entry name" value="D-ribose_pyranase"/>
</dbReference>
<evidence type="ECO:0000256" key="5">
    <source>
        <dbReference type="ARBA" id="ARBA00023277"/>
    </source>
</evidence>
<reference evidence="7" key="2">
    <citation type="submission" date="2016-08" db="EMBL/GenBank/DDBJ databases">
        <authorList>
            <person name="Seilhamer J.J."/>
        </authorList>
    </citation>
    <scope>NUCLEOTIDE SEQUENCE [LARGE SCALE GENOMIC DNA]</scope>
    <source>
        <strain evidence="7">F0677</strain>
    </source>
</reference>